<evidence type="ECO:0000256" key="1">
    <source>
        <dbReference type="ARBA" id="ARBA00023015"/>
    </source>
</evidence>
<keyword evidence="6" id="KW-1185">Reference proteome</keyword>
<dbReference type="SUPFAM" id="SSF48452">
    <property type="entry name" value="TPR-like"/>
    <property type="match status" value="1"/>
</dbReference>
<name>A0A0U1KS32_9FIRM</name>
<dbReference type="AlphaFoldDB" id="A0A0U1KS32"/>
<dbReference type="Pfam" id="PF25873">
    <property type="entry name" value="WHD_MalT"/>
    <property type="match status" value="1"/>
</dbReference>
<dbReference type="Gene3D" id="1.25.40.10">
    <property type="entry name" value="Tetratricopeptide repeat domain"/>
    <property type="match status" value="1"/>
</dbReference>
<dbReference type="PROSITE" id="PS00622">
    <property type="entry name" value="HTH_LUXR_1"/>
    <property type="match status" value="1"/>
</dbReference>
<evidence type="ECO:0000313" key="6">
    <source>
        <dbReference type="Proteomes" id="UP000049855"/>
    </source>
</evidence>
<dbReference type="Proteomes" id="UP000049855">
    <property type="component" value="Unassembled WGS sequence"/>
</dbReference>
<dbReference type="GO" id="GO:0006355">
    <property type="term" value="P:regulation of DNA-templated transcription"/>
    <property type="evidence" value="ECO:0007669"/>
    <property type="project" value="InterPro"/>
</dbReference>
<sequence length="829" mass="94638">MYNKIDARTIYMRKSINEALNKIWEYPLTVVEAPMGYGKTTTVKEHLKNNQTEVLWQTLLDDSLTVFWNGFCRLFRWLNPDAAASLAGVGVPSNSVFLEEAVGIVEGIQFPARTTLVVDDYHLLSSTDADRFFELLVRAEIPNLHIVIVSRSVFGENTAELALKGYCWVIDKSHFVLSREDIVEYCRLRGVILNTEEVDFLVSYTEGWISAVYLCLLGYLQDGRIEHQVSLYELIEKVVYRRISAEAREFLLTICIFDNFTLEQAEYMWCRKDAVGLLRRLAANNAFIRYDQAAGTYYMHNIFTSYLRKMFNRLSLEQKKAVWNRAGKWYVHAGDCIHALDYFYQAADFDNLLAAIEIDKGNSIWSEHKEKLIQYFSDCPVEIKREHVQACLIYAINLFAFNEMELFAGQCEEIGRYIEALSGEMEYEKNQLSGEFELLCIFTKYNHITGMYEHIQLASGLLKGPSEFIDKKGSWTFGSPSVLYMFYRESGQLEQEVQEMKEAIPHYCRLTDGHGLGAESVMQAERYYYIGDFENAEISLHKALYSARSQSQTAIELCALFLQLRLAVVKGELGYVMNHLQQTREEIKHRGLYEYLHTWDMCEGFIFSYLNMAKKVPAWIANGDLQGQSILFPSYAFFNIVWGKALLNSGQYLKLIGLAETFIGHASVFPNLLGLVYTYIYEAVAKSKLGHQEKARLSLEKALAIAAPDQVVMPFVENGEYLAAILAEVEAAGHYPELINRIRGIFLPFEKNRNTIAAELSSGGSKLPLTEREWTIAELITAGMTNRAIGTKLHIAEVTVKKALQNIYAKLGINSRTALTRIIIEYKAE</sequence>
<dbReference type="Gene3D" id="1.10.10.10">
    <property type="entry name" value="Winged helix-like DNA-binding domain superfamily/Winged helix DNA-binding domain"/>
    <property type="match status" value="1"/>
</dbReference>
<dbReference type="PROSITE" id="PS50043">
    <property type="entry name" value="HTH_LUXR_2"/>
    <property type="match status" value="1"/>
</dbReference>
<evidence type="ECO:0000256" key="3">
    <source>
        <dbReference type="ARBA" id="ARBA00023163"/>
    </source>
</evidence>
<dbReference type="InterPro" id="IPR000792">
    <property type="entry name" value="Tscrpt_reg_LuxR_C"/>
</dbReference>
<proteinExistence type="predicted"/>
<keyword evidence="1" id="KW-0805">Transcription regulation</keyword>
<dbReference type="InterPro" id="IPR016032">
    <property type="entry name" value="Sig_transdc_resp-reg_C-effctor"/>
</dbReference>
<accession>A0A0U1KS32</accession>
<keyword evidence="2" id="KW-0238">DNA-binding</keyword>
<dbReference type="PANTHER" id="PTHR44688">
    <property type="entry name" value="DNA-BINDING TRANSCRIPTIONAL ACTIVATOR DEVR_DOSR"/>
    <property type="match status" value="1"/>
</dbReference>
<protein>
    <submittedName>
        <fullName evidence="5">ATP-dependent transcriptional regulator-like protein</fullName>
    </submittedName>
</protein>
<dbReference type="RefSeq" id="WP_028972241.1">
    <property type="nucleotide sequence ID" value="NZ_CTRP01000003.1"/>
</dbReference>
<dbReference type="GO" id="GO:0003677">
    <property type="term" value="F:DNA binding"/>
    <property type="evidence" value="ECO:0007669"/>
    <property type="project" value="UniProtKB-KW"/>
</dbReference>
<dbReference type="InterPro" id="IPR011990">
    <property type="entry name" value="TPR-like_helical_dom_sf"/>
</dbReference>
<dbReference type="EMBL" id="CTRP01000003">
    <property type="protein sequence ID" value="CQR70228.1"/>
    <property type="molecule type" value="Genomic_DNA"/>
</dbReference>
<evidence type="ECO:0000313" key="5">
    <source>
        <dbReference type="EMBL" id="CQR70228.1"/>
    </source>
</evidence>
<reference evidence="6" key="1">
    <citation type="submission" date="2015-03" db="EMBL/GenBank/DDBJ databases">
        <authorList>
            <person name="Nijsse Bart"/>
        </authorList>
    </citation>
    <scope>NUCLEOTIDE SEQUENCE [LARGE SCALE GENOMIC DNA]</scope>
</reference>
<dbReference type="InterPro" id="IPR036388">
    <property type="entry name" value="WH-like_DNA-bd_sf"/>
</dbReference>
<dbReference type="SMART" id="SM00421">
    <property type="entry name" value="HTH_LUXR"/>
    <property type="match status" value="1"/>
</dbReference>
<organism evidence="5 6">
    <name type="scientific">Sporomusa ovata</name>
    <dbReference type="NCBI Taxonomy" id="2378"/>
    <lineage>
        <taxon>Bacteria</taxon>
        <taxon>Bacillati</taxon>
        <taxon>Bacillota</taxon>
        <taxon>Negativicutes</taxon>
        <taxon>Selenomonadales</taxon>
        <taxon>Sporomusaceae</taxon>
        <taxon>Sporomusa</taxon>
    </lineage>
</organism>
<dbReference type="CDD" id="cd06170">
    <property type="entry name" value="LuxR_C_like"/>
    <property type="match status" value="1"/>
</dbReference>
<evidence type="ECO:0000259" key="4">
    <source>
        <dbReference type="PROSITE" id="PS50043"/>
    </source>
</evidence>
<feature type="domain" description="HTH luxR-type" evidence="4">
    <location>
        <begin position="762"/>
        <end position="827"/>
    </location>
</feature>
<gene>
    <name evidence="5" type="ORF">SpAn4DRAFT_1197</name>
</gene>
<keyword evidence="3" id="KW-0804">Transcription</keyword>
<evidence type="ECO:0000256" key="2">
    <source>
        <dbReference type="ARBA" id="ARBA00023125"/>
    </source>
</evidence>
<dbReference type="InterPro" id="IPR059106">
    <property type="entry name" value="WHD_MalT"/>
</dbReference>
<dbReference type="SUPFAM" id="SSF46894">
    <property type="entry name" value="C-terminal effector domain of the bipartite response regulators"/>
    <property type="match status" value="1"/>
</dbReference>
<dbReference type="PANTHER" id="PTHR44688:SF16">
    <property type="entry name" value="DNA-BINDING TRANSCRIPTIONAL ACTIVATOR DEVR_DOSR"/>
    <property type="match status" value="1"/>
</dbReference>
<dbReference type="Pfam" id="PF00196">
    <property type="entry name" value="GerE"/>
    <property type="match status" value="1"/>
</dbReference>
<dbReference type="PRINTS" id="PR00038">
    <property type="entry name" value="HTHLUXR"/>
</dbReference>